<keyword evidence="2" id="KW-1185">Reference proteome</keyword>
<name>A0ACC8XGX8_9FIRM</name>
<organism evidence="1 2">
    <name type="scientific">Candidatus Epulonipiscium fishelsonii</name>
    <dbReference type="NCBI Taxonomy" id="77094"/>
    <lineage>
        <taxon>Bacteria</taxon>
        <taxon>Bacillati</taxon>
        <taxon>Bacillota</taxon>
        <taxon>Clostridia</taxon>
        <taxon>Lachnospirales</taxon>
        <taxon>Lachnospiraceae</taxon>
        <taxon>Candidatus Epulonipiscium</taxon>
    </lineage>
</organism>
<dbReference type="Proteomes" id="UP000188605">
    <property type="component" value="Unassembled WGS sequence"/>
</dbReference>
<evidence type="ECO:0000313" key="1">
    <source>
        <dbReference type="EMBL" id="ONI42754.1"/>
    </source>
</evidence>
<gene>
    <name evidence="1" type="ORF">AN396_13215</name>
</gene>
<comment type="caution">
    <text evidence="1">The sequence shown here is derived from an EMBL/GenBank/DDBJ whole genome shotgun (WGS) entry which is preliminary data.</text>
</comment>
<reference evidence="1" key="1">
    <citation type="submission" date="2016-08" db="EMBL/GenBank/DDBJ databases">
        <authorList>
            <person name="Ngugi D.K."/>
            <person name="Miyake S."/>
            <person name="Stingl U."/>
        </authorList>
    </citation>
    <scope>NUCLEOTIDE SEQUENCE</scope>
    <source>
        <strain evidence="1">SCG-B11WGA-EpuloA1</strain>
    </source>
</reference>
<sequence length="746" mass="86282">MISMLQQFMSQNKAIPQQNVEKNNATKDKSLSKEVPAKNTLKQTILNNVRQGMVEGKLTQENGEVMLNLKGNAQVPVKLQTDMPLNELTKFKFDFAKDGSILLRPVPKKEDLANQVIQKLNIPNTEEMKAVVNSFISKELDLEKQPLIKAHFNVKQYDLPPEVVTNLLKNKVTMKTPELDLAKQFMDKGINMPKEQLVKLANTLDPTQQQKLIQSLDKYIKNDFKLTPEMTNKTNEAVNSNILSKNVQLNQEQVIPKQVQQNQEQALPKNVQLNQEQALPTQVQQNQEQVIPKQVQLNQEQTLPKQVQQNQEQVIPKHIQLNQEQAIPKQVQLNQEPIIPKQVQQNQEQVIPKHILQNQEVLRNIMNNQKQSLPMNIMQNQEQNIPNNILQNQLSQRSIFQGQEQITPKTIQPSQEQVTPKNIQLNQEQVTPKNIQQNQEQVMPKNIQLNQEQVAPKNIILEQELALPRNIVQNQEQAIPKNIQQNQEQVLNRSVETNQEQVFQKNVQLSQEQISSKNTQEIPNTDNPINKMLDKFPNKQLPIVIETQIDKILREFTPKEAKTKFETEIEQLKQPLKPLEDVFKIMDKVIEDTGKNPSIEKELEQTKQTLDVGNKLQQDGHMHMIPPMFHEHIEKGQIHFFEEAKKQKDTKKKGMYVVVALDMNYMNHIQLHVHKNDKQLNMQILVENNDIKQFLQPYLSTLTSFINDMGYNLDYISVDSVADSPADTSNESKKSIYQTHYFDFQA</sequence>
<accession>A0ACC8XGX8</accession>
<proteinExistence type="predicted"/>
<evidence type="ECO:0000313" key="2">
    <source>
        <dbReference type="Proteomes" id="UP000188605"/>
    </source>
</evidence>
<dbReference type="EMBL" id="LJDB01000007">
    <property type="protein sequence ID" value="ONI42754.1"/>
    <property type="molecule type" value="Genomic_DNA"/>
</dbReference>
<protein>
    <submittedName>
        <fullName evidence="1">Uncharacterized protein</fullName>
    </submittedName>
</protein>